<accession>A0A852X5B6</accession>
<organism evidence="1 2">
    <name type="scientific">Janibacter alkaliphilus</name>
    <dbReference type="NCBI Taxonomy" id="1069963"/>
    <lineage>
        <taxon>Bacteria</taxon>
        <taxon>Bacillati</taxon>
        <taxon>Actinomycetota</taxon>
        <taxon>Actinomycetes</taxon>
        <taxon>Micrococcales</taxon>
        <taxon>Intrasporangiaceae</taxon>
        <taxon>Janibacter</taxon>
    </lineage>
</organism>
<dbReference type="Proteomes" id="UP000592181">
    <property type="component" value="Unassembled WGS sequence"/>
</dbReference>
<sequence>MRTTVTFDADTEAHVRRLMDERGLSFTQALNDAIRAGMSPRPPFRTSVRSLGSPRADLDQALQLAGEIEDAGLLRRMRAGQ</sequence>
<evidence type="ECO:0000313" key="1">
    <source>
        <dbReference type="EMBL" id="NYG38099.1"/>
    </source>
</evidence>
<protein>
    <recommendedName>
        <fullName evidence="3">Antitoxin</fullName>
    </recommendedName>
</protein>
<evidence type="ECO:0008006" key="3">
    <source>
        <dbReference type="Google" id="ProtNLM"/>
    </source>
</evidence>
<gene>
    <name evidence="1" type="ORF">BJY28_002568</name>
</gene>
<name>A0A852X5B6_9MICO</name>
<dbReference type="RefSeq" id="WP_179463349.1">
    <property type="nucleotide sequence ID" value="NZ_JACBZX010000001.1"/>
</dbReference>
<comment type="caution">
    <text evidence="1">The sequence shown here is derived from an EMBL/GenBank/DDBJ whole genome shotgun (WGS) entry which is preliminary data.</text>
</comment>
<proteinExistence type="predicted"/>
<evidence type="ECO:0000313" key="2">
    <source>
        <dbReference type="Proteomes" id="UP000592181"/>
    </source>
</evidence>
<reference evidence="1 2" key="1">
    <citation type="submission" date="2020-07" db="EMBL/GenBank/DDBJ databases">
        <title>Sequencing the genomes of 1000 actinobacteria strains.</title>
        <authorList>
            <person name="Klenk H.-P."/>
        </authorList>
    </citation>
    <scope>NUCLEOTIDE SEQUENCE [LARGE SCALE GENOMIC DNA]</scope>
    <source>
        <strain evidence="1 2">DSM 24723</strain>
    </source>
</reference>
<keyword evidence="2" id="KW-1185">Reference proteome</keyword>
<dbReference type="EMBL" id="JACBZX010000001">
    <property type="protein sequence ID" value="NYG38099.1"/>
    <property type="molecule type" value="Genomic_DNA"/>
</dbReference>
<dbReference type="AlphaFoldDB" id="A0A852X5B6"/>